<accession>A0A6J5RWV6</accession>
<evidence type="ECO:0000313" key="4">
    <source>
        <dbReference type="EMBL" id="CAB4214853.1"/>
    </source>
</evidence>
<gene>
    <name evidence="1" type="ORF">UFOVP1107_5</name>
    <name evidence="2" type="ORF">UFOVP1171_31</name>
    <name evidence="3" type="ORF">UFOVP1375_46</name>
    <name evidence="4" type="ORF">UFOVP1471_51</name>
</gene>
<organism evidence="3">
    <name type="scientific">uncultured Caudovirales phage</name>
    <dbReference type="NCBI Taxonomy" id="2100421"/>
    <lineage>
        <taxon>Viruses</taxon>
        <taxon>Duplodnaviria</taxon>
        <taxon>Heunggongvirae</taxon>
        <taxon>Uroviricota</taxon>
        <taxon>Caudoviricetes</taxon>
        <taxon>Peduoviridae</taxon>
        <taxon>Maltschvirus</taxon>
        <taxon>Maltschvirus maltsch</taxon>
    </lineage>
</organism>
<dbReference type="EMBL" id="LR797050">
    <property type="protein sequence ID" value="CAB4183692.1"/>
    <property type="molecule type" value="Genomic_DNA"/>
</dbReference>
<dbReference type="EMBL" id="LR797118">
    <property type="protein sequence ID" value="CAB4187948.1"/>
    <property type="molecule type" value="Genomic_DNA"/>
</dbReference>
<proteinExistence type="predicted"/>
<dbReference type="EMBL" id="LR797324">
    <property type="protein sequence ID" value="CAB4202922.1"/>
    <property type="molecule type" value="Genomic_DNA"/>
</dbReference>
<name>A0A6J5RWV6_9CAUD</name>
<reference evidence="3" key="1">
    <citation type="submission" date="2020-05" db="EMBL/GenBank/DDBJ databases">
        <authorList>
            <person name="Chiriac C."/>
            <person name="Salcher M."/>
            <person name="Ghai R."/>
            <person name="Kavagutti S V."/>
        </authorList>
    </citation>
    <scope>NUCLEOTIDE SEQUENCE</scope>
</reference>
<evidence type="ECO:0000313" key="2">
    <source>
        <dbReference type="EMBL" id="CAB4187948.1"/>
    </source>
</evidence>
<sequence length="82" mass="9118">MPFLFKTKNKSNPAYRVICMLGGVRPTARIVDVSPSAVSRWMMPAASGGTGGRIPQRHWQTIINHANKTKLNIRLNDLSDAR</sequence>
<evidence type="ECO:0000313" key="1">
    <source>
        <dbReference type="EMBL" id="CAB4183692.1"/>
    </source>
</evidence>
<evidence type="ECO:0000313" key="3">
    <source>
        <dbReference type="EMBL" id="CAB4202922.1"/>
    </source>
</evidence>
<dbReference type="EMBL" id="LR797417">
    <property type="protein sequence ID" value="CAB4214853.1"/>
    <property type="molecule type" value="Genomic_DNA"/>
</dbReference>
<protein>
    <submittedName>
        <fullName evidence="3">Uncharacterized protein</fullName>
    </submittedName>
</protein>